<dbReference type="OrthoDB" id="67027at2759"/>
<sequence length="150" mass="15875">MPRLSDPSRAQQILNYSFEDLELLKEALQAPGAGEPIRGRIIPDGNKRLSLVGLSVINFTVTLESYQGGSSKGDISANVQARVSQSTLADLTRQSTLDMCIATNPSQGDNDVAPVLRADTIKAVLAAVWIDCRGAVGIWSPIAASLGIVV</sequence>
<dbReference type="PROSITE" id="PS50142">
    <property type="entry name" value="RNASE_3_2"/>
    <property type="match status" value="1"/>
</dbReference>
<dbReference type="GO" id="GO:0004525">
    <property type="term" value="F:ribonuclease III activity"/>
    <property type="evidence" value="ECO:0007669"/>
    <property type="project" value="InterPro"/>
</dbReference>
<dbReference type="AlphaFoldDB" id="A0A6A6G7I7"/>
<evidence type="ECO:0000259" key="1">
    <source>
        <dbReference type="PROSITE" id="PS50142"/>
    </source>
</evidence>
<evidence type="ECO:0000313" key="3">
    <source>
        <dbReference type="Proteomes" id="UP000799538"/>
    </source>
</evidence>
<accession>A0A6A6G7I7</accession>
<dbReference type="Pfam" id="PF00636">
    <property type="entry name" value="Ribonuclease_3"/>
    <property type="match status" value="1"/>
</dbReference>
<dbReference type="SUPFAM" id="SSF69065">
    <property type="entry name" value="RNase III domain-like"/>
    <property type="match status" value="1"/>
</dbReference>
<name>A0A6A6G7I7_9PEZI</name>
<dbReference type="InterPro" id="IPR000999">
    <property type="entry name" value="RNase_III_dom"/>
</dbReference>
<protein>
    <recommendedName>
        <fullName evidence="1">RNase III domain-containing protein</fullName>
    </recommendedName>
</protein>
<keyword evidence="3" id="KW-1185">Reference proteome</keyword>
<dbReference type="Gene3D" id="1.10.1520.10">
    <property type="entry name" value="Ribonuclease III domain"/>
    <property type="match status" value="1"/>
</dbReference>
<evidence type="ECO:0000313" key="2">
    <source>
        <dbReference type="EMBL" id="KAF2221652.1"/>
    </source>
</evidence>
<proteinExistence type="predicted"/>
<dbReference type="InterPro" id="IPR036389">
    <property type="entry name" value="RNase_III_sf"/>
</dbReference>
<dbReference type="EMBL" id="ML992510">
    <property type="protein sequence ID" value="KAF2221652.1"/>
    <property type="molecule type" value="Genomic_DNA"/>
</dbReference>
<reference evidence="3" key="1">
    <citation type="journal article" date="2020" name="Stud. Mycol.">
        <title>101 Dothideomycetes genomes: A test case for predicting lifestyles and emergence of pathogens.</title>
        <authorList>
            <person name="Haridas S."/>
            <person name="Albert R."/>
            <person name="Binder M."/>
            <person name="Bloem J."/>
            <person name="LaButti K."/>
            <person name="Salamov A."/>
            <person name="Andreopoulos B."/>
            <person name="Baker S."/>
            <person name="Barry K."/>
            <person name="Bills G."/>
            <person name="Bluhm B."/>
            <person name="Cannon C."/>
            <person name="Castanera R."/>
            <person name="Culley D."/>
            <person name="Daum C."/>
            <person name="Ezra D."/>
            <person name="Gonzalez J."/>
            <person name="Henrissat B."/>
            <person name="Kuo A."/>
            <person name="Liang C."/>
            <person name="Lipzen A."/>
            <person name="Lutzoni F."/>
            <person name="Magnuson J."/>
            <person name="Mondo S."/>
            <person name="Nolan M."/>
            <person name="Ohm R."/>
            <person name="Pangilinan J."/>
            <person name="Park H.-J."/>
            <person name="Ramirez L."/>
            <person name="Alfaro M."/>
            <person name="Sun H."/>
            <person name="Tritt A."/>
            <person name="Yoshinaga Y."/>
            <person name="Zwiers L.-H."/>
            <person name="Turgeon B."/>
            <person name="Goodwin S."/>
            <person name="Spatafora J."/>
            <person name="Crous P."/>
            <person name="Grigoriev I."/>
        </authorList>
    </citation>
    <scope>NUCLEOTIDE SEQUENCE [LARGE SCALE GENOMIC DNA]</scope>
    <source>
        <strain evidence="3">CECT 20119</strain>
    </source>
</reference>
<organism evidence="2 3">
    <name type="scientific">Elsinoe ampelina</name>
    <dbReference type="NCBI Taxonomy" id="302913"/>
    <lineage>
        <taxon>Eukaryota</taxon>
        <taxon>Fungi</taxon>
        <taxon>Dikarya</taxon>
        <taxon>Ascomycota</taxon>
        <taxon>Pezizomycotina</taxon>
        <taxon>Dothideomycetes</taxon>
        <taxon>Dothideomycetidae</taxon>
        <taxon>Myriangiales</taxon>
        <taxon>Elsinoaceae</taxon>
        <taxon>Elsinoe</taxon>
    </lineage>
</organism>
<gene>
    <name evidence="2" type="ORF">BDZ85DRAFT_265749</name>
</gene>
<feature type="domain" description="RNase III" evidence="1">
    <location>
        <begin position="7"/>
        <end position="133"/>
    </location>
</feature>
<dbReference type="Proteomes" id="UP000799538">
    <property type="component" value="Unassembled WGS sequence"/>
</dbReference>
<dbReference type="GO" id="GO:0006396">
    <property type="term" value="P:RNA processing"/>
    <property type="evidence" value="ECO:0007669"/>
    <property type="project" value="InterPro"/>
</dbReference>